<proteinExistence type="inferred from homology"/>
<evidence type="ECO:0000256" key="2">
    <source>
        <dbReference type="ARBA" id="ARBA00023026"/>
    </source>
</evidence>
<accession>A0AAD9WCG5</accession>
<evidence type="ECO:0008006" key="6">
    <source>
        <dbReference type="Google" id="ProtNLM"/>
    </source>
</evidence>
<protein>
    <recommendedName>
        <fullName evidence="6">Necrosis inducing protein</fullName>
    </recommendedName>
</protein>
<dbReference type="PIRSF" id="PIRSF029958">
    <property type="entry name" value="Necrosis-inducing_protein"/>
    <property type="match status" value="1"/>
</dbReference>
<organism evidence="4 5">
    <name type="scientific">Diplocarpon rosae</name>
    <dbReference type="NCBI Taxonomy" id="946125"/>
    <lineage>
        <taxon>Eukaryota</taxon>
        <taxon>Fungi</taxon>
        <taxon>Dikarya</taxon>
        <taxon>Ascomycota</taxon>
        <taxon>Pezizomycotina</taxon>
        <taxon>Leotiomycetes</taxon>
        <taxon>Helotiales</taxon>
        <taxon>Drepanopezizaceae</taxon>
        <taxon>Diplocarpon</taxon>
    </lineage>
</organism>
<feature type="chain" id="PRO_5042250234" description="Necrosis inducing protein" evidence="3">
    <location>
        <begin position="22"/>
        <end position="246"/>
    </location>
</feature>
<reference evidence="4" key="1">
    <citation type="submission" date="2023-06" db="EMBL/GenBank/DDBJ databases">
        <title>Draft genome of Marssonina rosae.</title>
        <authorList>
            <person name="Cheng Q."/>
        </authorList>
    </citation>
    <scope>NUCLEOTIDE SEQUENCE</scope>
    <source>
        <strain evidence="4">R4</strain>
    </source>
</reference>
<dbReference type="PANTHER" id="PTHR33657:SF8">
    <property type="entry name" value="DOMAIN PROTEIN, PUTATIVE (AFU_ORTHOLOGUE AFUA_5G00600)-RELATED"/>
    <property type="match status" value="1"/>
</dbReference>
<dbReference type="PANTHER" id="PTHR33657">
    <property type="entry name" value="DOMAIN PROTEIN, PUTATIVE (AFU_ORTHOLOGUE AFUA_5G00600)-RELATED"/>
    <property type="match status" value="1"/>
</dbReference>
<dbReference type="Proteomes" id="UP001285354">
    <property type="component" value="Unassembled WGS sequence"/>
</dbReference>
<dbReference type="EMBL" id="JAUBYV010000010">
    <property type="protein sequence ID" value="KAK2624361.1"/>
    <property type="molecule type" value="Genomic_DNA"/>
</dbReference>
<evidence type="ECO:0000256" key="1">
    <source>
        <dbReference type="ARBA" id="ARBA00009520"/>
    </source>
</evidence>
<comment type="similarity">
    <text evidence="1">Belongs to the Necrosis inducing protein (NPP1) family.</text>
</comment>
<comment type="caution">
    <text evidence="4">The sequence shown here is derived from an EMBL/GenBank/DDBJ whole genome shotgun (WGS) entry which is preliminary data.</text>
</comment>
<name>A0AAD9WCG5_9HELO</name>
<feature type="signal peptide" evidence="3">
    <location>
        <begin position="1"/>
        <end position="21"/>
    </location>
</feature>
<dbReference type="AlphaFoldDB" id="A0AAD9WCG5"/>
<dbReference type="InterPro" id="IPR008701">
    <property type="entry name" value="NPP1"/>
</dbReference>
<keyword evidence="5" id="KW-1185">Reference proteome</keyword>
<evidence type="ECO:0000313" key="5">
    <source>
        <dbReference type="Proteomes" id="UP001285354"/>
    </source>
</evidence>
<dbReference type="Pfam" id="PF05630">
    <property type="entry name" value="NPP1"/>
    <property type="match status" value="1"/>
</dbReference>
<gene>
    <name evidence="4" type="ORF">QTJ16_006311</name>
</gene>
<evidence type="ECO:0000313" key="4">
    <source>
        <dbReference type="EMBL" id="KAK2624361.1"/>
    </source>
</evidence>
<keyword evidence="2" id="KW-0843">Virulence</keyword>
<keyword evidence="3" id="KW-0732">Signal</keyword>
<evidence type="ECO:0000256" key="3">
    <source>
        <dbReference type="SAM" id="SignalP"/>
    </source>
</evidence>
<sequence>MGLLSTLLLASLASSLVTSSALPLETRQGKASNVIDHNDVKSFPQTVPGDQLGVVYVAYQPTLKVVDRGCVPFPAVDKDGKVSGGLSATGIRNGGCSKSLGQIYVRSFMKDGYLILLYTWYFPKNNPVLNRGHRHDWQGAAVVLENPNSTDAKNVKAVCTSDSGRWTCSRRDFRLTHTSPRILYDKNGPSLFKTVLTKKKGGKQPLIAWDCLPQVARDAISNANWDSSFPPITDAYFPGTIAKIIW</sequence>